<evidence type="ECO:0000313" key="2">
    <source>
        <dbReference type="Proteomes" id="UP001064048"/>
    </source>
</evidence>
<comment type="caution">
    <text evidence="1">The sequence shown here is derived from an EMBL/GenBank/DDBJ whole genome shotgun (WGS) entry which is preliminary data.</text>
</comment>
<evidence type="ECO:0000313" key="1">
    <source>
        <dbReference type="EMBL" id="KAI8438200.1"/>
    </source>
</evidence>
<keyword evidence="2" id="KW-1185">Reference proteome</keyword>
<accession>A0ACC0KPK4</accession>
<proteinExistence type="predicted"/>
<reference evidence="1 2" key="1">
    <citation type="journal article" date="2022" name="Genome Biol. Evol.">
        <title>The Spruce Budworm Genome: Reconstructing the Evolutionary History of Antifreeze Proteins.</title>
        <authorList>
            <person name="Beliveau C."/>
            <person name="Gagne P."/>
            <person name="Picq S."/>
            <person name="Vernygora O."/>
            <person name="Keeling C.I."/>
            <person name="Pinkney K."/>
            <person name="Doucet D."/>
            <person name="Wen F."/>
            <person name="Johnston J.S."/>
            <person name="Maaroufi H."/>
            <person name="Boyle B."/>
            <person name="Laroche J."/>
            <person name="Dewar K."/>
            <person name="Juretic N."/>
            <person name="Blackburn G."/>
            <person name="Nisole A."/>
            <person name="Brunet B."/>
            <person name="Brandao M."/>
            <person name="Lumley L."/>
            <person name="Duan J."/>
            <person name="Quan G."/>
            <person name="Lucarotti C.J."/>
            <person name="Roe A.D."/>
            <person name="Sperling F.A.H."/>
            <person name="Levesque R.C."/>
            <person name="Cusson M."/>
        </authorList>
    </citation>
    <scope>NUCLEOTIDE SEQUENCE [LARGE SCALE GENOMIC DNA]</scope>
    <source>
        <strain evidence="1">Glfc:IPQL:Cfum</strain>
    </source>
</reference>
<dbReference type="Proteomes" id="UP001064048">
    <property type="component" value="Chromosome 18"/>
</dbReference>
<dbReference type="EMBL" id="CM046118">
    <property type="protein sequence ID" value="KAI8438200.1"/>
    <property type="molecule type" value="Genomic_DNA"/>
</dbReference>
<organism evidence="1 2">
    <name type="scientific">Choristoneura fumiferana</name>
    <name type="common">Spruce budworm moth</name>
    <name type="synonym">Archips fumiferana</name>
    <dbReference type="NCBI Taxonomy" id="7141"/>
    <lineage>
        <taxon>Eukaryota</taxon>
        <taxon>Metazoa</taxon>
        <taxon>Ecdysozoa</taxon>
        <taxon>Arthropoda</taxon>
        <taxon>Hexapoda</taxon>
        <taxon>Insecta</taxon>
        <taxon>Pterygota</taxon>
        <taxon>Neoptera</taxon>
        <taxon>Endopterygota</taxon>
        <taxon>Lepidoptera</taxon>
        <taxon>Glossata</taxon>
        <taxon>Ditrysia</taxon>
        <taxon>Tortricoidea</taxon>
        <taxon>Tortricidae</taxon>
        <taxon>Tortricinae</taxon>
        <taxon>Choristoneura</taxon>
    </lineage>
</organism>
<sequence>MSLTEGYCDIIAAAEPRHHPGQHERYVAVGSFGRIVLSLDIRTIPLIGWQCQRLKAIYRKRLSSSLRGMSLDADAGADSDWRRRRQASAPATRQCFPVLMALAAPHAALNISRDKNQISMLNRTEKATNYDKINEASGVSGRLTARRPKDHT</sequence>
<gene>
    <name evidence="1" type="ORF">MSG28_010819</name>
</gene>
<protein>
    <submittedName>
        <fullName evidence="1">Uncharacterized protein</fullName>
    </submittedName>
</protein>
<name>A0ACC0KPK4_CHOFU</name>